<evidence type="ECO:0000256" key="9">
    <source>
        <dbReference type="SAM" id="MobiDB-lite"/>
    </source>
</evidence>
<feature type="region of interest" description="Disordered" evidence="9">
    <location>
        <begin position="497"/>
        <end position="575"/>
    </location>
</feature>
<evidence type="ECO:0000256" key="7">
    <source>
        <dbReference type="ARBA" id="ARBA00023242"/>
    </source>
</evidence>
<evidence type="ECO:0000256" key="1">
    <source>
        <dbReference type="ARBA" id="ARBA00004123"/>
    </source>
</evidence>
<dbReference type="Gene3D" id="1.10.10.60">
    <property type="entry name" value="Homeodomain-like"/>
    <property type="match status" value="1"/>
</dbReference>
<dbReference type="InterPro" id="IPR006563">
    <property type="entry name" value="POX_dom"/>
</dbReference>
<dbReference type="Proteomes" id="UP000595140">
    <property type="component" value="Unassembled WGS sequence"/>
</dbReference>
<feature type="region of interest" description="Disordered" evidence="9">
    <location>
        <begin position="257"/>
        <end position="307"/>
    </location>
</feature>
<dbReference type="SMART" id="SM00574">
    <property type="entry name" value="POX"/>
    <property type="match status" value="1"/>
</dbReference>
<feature type="compositionally biased region" description="Basic and acidic residues" evidence="9">
    <location>
        <begin position="505"/>
        <end position="519"/>
    </location>
</feature>
<dbReference type="AlphaFoldDB" id="A0A484MMU5"/>
<dbReference type="InterPro" id="IPR008422">
    <property type="entry name" value="KN_HD"/>
</dbReference>
<dbReference type="InterPro" id="IPR001356">
    <property type="entry name" value="HD"/>
</dbReference>
<organism evidence="11 12">
    <name type="scientific">Cuscuta campestris</name>
    <dbReference type="NCBI Taxonomy" id="132261"/>
    <lineage>
        <taxon>Eukaryota</taxon>
        <taxon>Viridiplantae</taxon>
        <taxon>Streptophyta</taxon>
        <taxon>Embryophyta</taxon>
        <taxon>Tracheophyta</taxon>
        <taxon>Spermatophyta</taxon>
        <taxon>Magnoliopsida</taxon>
        <taxon>eudicotyledons</taxon>
        <taxon>Gunneridae</taxon>
        <taxon>Pentapetalae</taxon>
        <taxon>asterids</taxon>
        <taxon>lamiids</taxon>
        <taxon>Solanales</taxon>
        <taxon>Convolvulaceae</taxon>
        <taxon>Cuscuteae</taxon>
        <taxon>Cuscuta</taxon>
        <taxon>Cuscuta subgen. Grammica</taxon>
        <taxon>Cuscuta sect. Cleistogrammica</taxon>
    </lineage>
</organism>
<dbReference type="PANTHER" id="PTHR11850">
    <property type="entry name" value="HOMEOBOX PROTEIN TRANSCRIPTION FACTORS"/>
    <property type="match status" value="1"/>
</dbReference>
<dbReference type="EMBL" id="OOIL02003813">
    <property type="protein sequence ID" value="VFQ89368.1"/>
    <property type="molecule type" value="Genomic_DNA"/>
</dbReference>
<comment type="subcellular location">
    <subcellularLocation>
        <location evidence="1 8">Nucleus</location>
    </subcellularLocation>
</comment>
<feature type="compositionally biased region" description="Basic residues" evidence="9">
    <location>
        <begin position="536"/>
        <end position="551"/>
    </location>
</feature>
<evidence type="ECO:0000259" key="10">
    <source>
        <dbReference type="PROSITE" id="PS50071"/>
    </source>
</evidence>
<keyword evidence="5 8" id="KW-0371">Homeobox</keyword>
<dbReference type="OrthoDB" id="10056939at2759"/>
<proteinExistence type="inferred from homology"/>
<dbReference type="InterPro" id="IPR009057">
    <property type="entry name" value="Homeodomain-like_sf"/>
</dbReference>
<dbReference type="GO" id="GO:0005634">
    <property type="term" value="C:nucleus"/>
    <property type="evidence" value="ECO:0007669"/>
    <property type="project" value="UniProtKB-SubCell"/>
</dbReference>
<gene>
    <name evidence="11" type="ORF">CCAM_LOCUS31144</name>
</gene>
<evidence type="ECO:0000313" key="12">
    <source>
        <dbReference type="Proteomes" id="UP000595140"/>
    </source>
</evidence>
<feature type="compositionally biased region" description="Low complexity" evidence="9">
    <location>
        <begin position="161"/>
        <end position="173"/>
    </location>
</feature>
<feature type="compositionally biased region" description="Gly residues" evidence="9">
    <location>
        <begin position="124"/>
        <end position="146"/>
    </location>
</feature>
<sequence>MAEGFEAFHVPQQSRRDKLRVLAAHSHHHQDDGFPPPLYDPPPPPPSLVPSEFLSCAALLHHHQQPLGVVSDHDKTDKVASFDTNFHAPSLYMDPQLHLNQELSRNPFLFAPQNLRFLDADSFPGGGGGGGGEALSVGGGPGGSGQGLSLTLSSHHHARRSSSSSSQLPPLELNLQRYDASMQQQQQQTLGGSAGIHGGGDGDLSRGYCSSSVPSPAGGGGPFTGYASILKGSSSRFLRPAQQLLEEVCDVVRGTPIYPPVDDDDAVDDANDDARLESSPHDSAAALMEPPPTLHHLDDSQGVVNDGAGELKRKKSRLISMLDEVYRRYRQYYQQLQAVIASFESVAGLNNAAPFANLALKAMSKHFRCLKDAITEQLQFAAKSQQGHMNNFEVEASPTADNLGKGFYNFQSATARNMGLMEHPPVWRPQRGLPERAVTVLRAWLFDHFLHPYPTDTDKLMLAKQTGLSRNQVSNWFINARVRLWKPMVEEIHNLETRQAQKNSQKKEQSNKNQSEHSSLRNNNAMPCEDANGSAMHHHQVQDHHHHHQHHTQLSSKRTRDEADDDHNSMGGRGDGVHEVAAMELSASSYGGNMSRLGFGPTTAGGVSLTLGLHQNNELGLSGPSDSSFPANAAQRFGLDATSSQGFVVSGFDAHSSQYGRGMIG</sequence>
<feature type="region of interest" description="Disordered" evidence="9">
    <location>
        <begin position="121"/>
        <end position="206"/>
    </location>
</feature>
<feature type="compositionally biased region" description="Acidic residues" evidence="9">
    <location>
        <begin position="261"/>
        <end position="271"/>
    </location>
</feature>
<dbReference type="InterPro" id="IPR050224">
    <property type="entry name" value="TALE_homeobox"/>
</dbReference>
<keyword evidence="4 8" id="KW-0238">DNA-binding</keyword>
<keyword evidence="12" id="KW-1185">Reference proteome</keyword>
<keyword evidence="7 8" id="KW-0539">Nucleus</keyword>
<keyword evidence="6" id="KW-0804">Transcription</keyword>
<accession>A0A484MMU5</accession>
<keyword evidence="3" id="KW-0805">Transcription regulation</keyword>
<dbReference type="CDD" id="cd00086">
    <property type="entry name" value="homeodomain"/>
    <property type="match status" value="1"/>
</dbReference>
<evidence type="ECO:0000313" key="11">
    <source>
        <dbReference type="EMBL" id="VFQ89368.1"/>
    </source>
</evidence>
<dbReference type="Pfam" id="PF05920">
    <property type="entry name" value="Homeobox_KN"/>
    <property type="match status" value="1"/>
</dbReference>
<evidence type="ECO:0000256" key="5">
    <source>
        <dbReference type="ARBA" id="ARBA00023155"/>
    </source>
</evidence>
<reference evidence="11 12" key="1">
    <citation type="submission" date="2018-04" db="EMBL/GenBank/DDBJ databases">
        <authorList>
            <person name="Vogel A."/>
        </authorList>
    </citation>
    <scope>NUCLEOTIDE SEQUENCE [LARGE SCALE GENOMIC DNA]</scope>
</reference>
<dbReference type="FunFam" id="1.10.10.60:FF:000117">
    <property type="entry name" value="BEL1-like homeodomain protein 9"/>
    <property type="match status" value="1"/>
</dbReference>
<comment type="similarity">
    <text evidence="2">Belongs to the TALE/BELL homeobox family.</text>
</comment>
<feature type="compositionally biased region" description="Gly residues" evidence="9">
    <location>
        <begin position="192"/>
        <end position="202"/>
    </location>
</feature>
<dbReference type="PROSITE" id="PS50071">
    <property type="entry name" value="HOMEOBOX_2"/>
    <property type="match status" value="1"/>
</dbReference>
<evidence type="ECO:0000256" key="2">
    <source>
        <dbReference type="ARBA" id="ARBA00006454"/>
    </source>
</evidence>
<feature type="DNA-binding region" description="Homeobox" evidence="8">
    <location>
        <begin position="426"/>
        <end position="488"/>
    </location>
</feature>
<evidence type="ECO:0000256" key="3">
    <source>
        <dbReference type="ARBA" id="ARBA00023015"/>
    </source>
</evidence>
<evidence type="ECO:0000256" key="6">
    <source>
        <dbReference type="ARBA" id="ARBA00023163"/>
    </source>
</evidence>
<feature type="compositionally biased region" description="Pro residues" evidence="9">
    <location>
        <begin position="34"/>
        <end position="43"/>
    </location>
</feature>
<dbReference type="SUPFAM" id="SSF46689">
    <property type="entry name" value="Homeodomain-like"/>
    <property type="match status" value="1"/>
</dbReference>
<evidence type="ECO:0000256" key="8">
    <source>
        <dbReference type="PROSITE-ProRule" id="PRU00108"/>
    </source>
</evidence>
<dbReference type="GO" id="GO:0003677">
    <property type="term" value="F:DNA binding"/>
    <property type="evidence" value="ECO:0007669"/>
    <property type="project" value="UniProtKB-UniRule"/>
</dbReference>
<dbReference type="SMART" id="SM00389">
    <property type="entry name" value="HOX"/>
    <property type="match status" value="1"/>
</dbReference>
<feature type="domain" description="Homeobox" evidence="10">
    <location>
        <begin position="424"/>
        <end position="487"/>
    </location>
</feature>
<evidence type="ECO:0000256" key="4">
    <source>
        <dbReference type="ARBA" id="ARBA00023125"/>
    </source>
</evidence>
<protein>
    <recommendedName>
        <fullName evidence="10">Homeobox domain-containing protein</fullName>
    </recommendedName>
</protein>
<name>A0A484MMU5_9ASTE</name>
<dbReference type="GO" id="GO:0006355">
    <property type="term" value="P:regulation of DNA-templated transcription"/>
    <property type="evidence" value="ECO:0007669"/>
    <property type="project" value="InterPro"/>
</dbReference>
<feature type="region of interest" description="Disordered" evidence="9">
    <location>
        <begin position="1"/>
        <end position="43"/>
    </location>
</feature>
<dbReference type="Pfam" id="PF07526">
    <property type="entry name" value="POX"/>
    <property type="match status" value="1"/>
</dbReference>